<dbReference type="PROSITE" id="PS00688">
    <property type="entry name" value="SIGMA54_INTERACT_3"/>
    <property type="match status" value="1"/>
</dbReference>
<evidence type="ECO:0000256" key="4">
    <source>
        <dbReference type="ARBA" id="ARBA00022741"/>
    </source>
</evidence>
<keyword evidence="5" id="KW-0067">ATP-binding</keyword>
<keyword evidence="3 11" id="KW-0597">Phosphoprotein</keyword>
<evidence type="ECO:0000256" key="1">
    <source>
        <dbReference type="ARBA" id="ARBA00004496"/>
    </source>
</evidence>
<dbReference type="PROSITE" id="PS50045">
    <property type="entry name" value="SIGMA54_INTERACT_4"/>
    <property type="match status" value="1"/>
</dbReference>
<evidence type="ECO:0000256" key="10">
    <source>
        <dbReference type="ARBA" id="ARBA00023163"/>
    </source>
</evidence>
<evidence type="ECO:0000256" key="11">
    <source>
        <dbReference type="PROSITE-ProRule" id="PRU00169"/>
    </source>
</evidence>
<dbReference type="InterPro" id="IPR011006">
    <property type="entry name" value="CheY-like_superfamily"/>
</dbReference>
<dbReference type="InterPro" id="IPR027417">
    <property type="entry name" value="P-loop_NTPase"/>
</dbReference>
<dbReference type="InterPro" id="IPR025944">
    <property type="entry name" value="Sigma_54_int_dom_CS"/>
</dbReference>
<evidence type="ECO:0000256" key="3">
    <source>
        <dbReference type="ARBA" id="ARBA00022553"/>
    </source>
</evidence>
<dbReference type="AlphaFoldDB" id="A0A3S4YMR2"/>
<keyword evidence="8" id="KW-0238">DNA-binding</keyword>
<dbReference type="Pfam" id="PF25601">
    <property type="entry name" value="AAA_lid_14"/>
    <property type="match status" value="1"/>
</dbReference>
<name>A0A3S4YMR2_SERFO</name>
<comment type="subcellular location">
    <subcellularLocation>
        <location evidence="1">Cytoplasm</location>
    </subcellularLocation>
</comment>
<dbReference type="Gene3D" id="3.40.50.2300">
    <property type="match status" value="1"/>
</dbReference>
<dbReference type="FunFam" id="3.40.50.2300:FF:000018">
    <property type="entry name" value="DNA-binding transcriptional regulator NtrC"/>
    <property type="match status" value="1"/>
</dbReference>
<evidence type="ECO:0000256" key="9">
    <source>
        <dbReference type="ARBA" id="ARBA00023159"/>
    </source>
</evidence>
<dbReference type="InterPro" id="IPR002078">
    <property type="entry name" value="Sigma_54_int"/>
</dbReference>
<dbReference type="PROSITE" id="PS00675">
    <property type="entry name" value="SIGMA54_INTERACT_1"/>
    <property type="match status" value="1"/>
</dbReference>
<keyword evidence="2" id="KW-0963">Cytoplasm</keyword>
<dbReference type="PRINTS" id="PR01590">
    <property type="entry name" value="HTHFIS"/>
</dbReference>
<dbReference type="GO" id="GO:0000160">
    <property type="term" value="P:phosphorelay signal transduction system"/>
    <property type="evidence" value="ECO:0007669"/>
    <property type="project" value="UniProtKB-KW"/>
</dbReference>
<dbReference type="Gene3D" id="1.10.10.60">
    <property type="entry name" value="Homeodomain-like"/>
    <property type="match status" value="1"/>
</dbReference>
<dbReference type="SUPFAM" id="SSF52540">
    <property type="entry name" value="P-loop containing nucleoside triphosphate hydrolases"/>
    <property type="match status" value="1"/>
</dbReference>
<evidence type="ECO:0000259" key="12">
    <source>
        <dbReference type="PROSITE" id="PS50045"/>
    </source>
</evidence>
<keyword evidence="10" id="KW-0804">Transcription</keyword>
<dbReference type="GO" id="GO:0005524">
    <property type="term" value="F:ATP binding"/>
    <property type="evidence" value="ECO:0007669"/>
    <property type="project" value="UniProtKB-KW"/>
</dbReference>
<dbReference type="GO" id="GO:0006355">
    <property type="term" value="P:regulation of DNA-templated transcription"/>
    <property type="evidence" value="ECO:0007669"/>
    <property type="project" value="InterPro"/>
</dbReference>
<dbReference type="CDD" id="cd00009">
    <property type="entry name" value="AAA"/>
    <property type="match status" value="1"/>
</dbReference>
<dbReference type="SUPFAM" id="SSF52172">
    <property type="entry name" value="CheY-like"/>
    <property type="match status" value="1"/>
</dbReference>
<evidence type="ECO:0000256" key="2">
    <source>
        <dbReference type="ARBA" id="ARBA00022490"/>
    </source>
</evidence>
<protein>
    <submittedName>
        <fullName evidence="14">Transcriptional regulatory protein ZraR</fullName>
    </submittedName>
</protein>
<dbReference type="PROSITE" id="PS50110">
    <property type="entry name" value="RESPONSE_REGULATORY"/>
    <property type="match status" value="1"/>
</dbReference>
<feature type="domain" description="Response regulatory" evidence="13">
    <location>
        <begin position="7"/>
        <end position="121"/>
    </location>
</feature>
<dbReference type="Proteomes" id="UP000270487">
    <property type="component" value="Chromosome"/>
</dbReference>
<keyword evidence="9" id="KW-0010">Activator</keyword>
<dbReference type="Pfam" id="PF00072">
    <property type="entry name" value="Response_reg"/>
    <property type="match status" value="1"/>
</dbReference>
<evidence type="ECO:0000256" key="7">
    <source>
        <dbReference type="ARBA" id="ARBA00023015"/>
    </source>
</evidence>
<evidence type="ECO:0000256" key="8">
    <source>
        <dbReference type="ARBA" id="ARBA00023125"/>
    </source>
</evidence>
<dbReference type="SMART" id="SM00448">
    <property type="entry name" value="REC"/>
    <property type="match status" value="1"/>
</dbReference>
<dbReference type="Pfam" id="PF00158">
    <property type="entry name" value="Sigma54_activat"/>
    <property type="match status" value="1"/>
</dbReference>
<dbReference type="Gene3D" id="3.40.50.300">
    <property type="entry name" value="P-loop containing nucleotide triphosphate hydrolases"/>
    <property type="match status" value="1"/>
</dbReference>
<dbReference type="InterPro" id="IPR058031">
    <property type="entry name" value="AAA_lid_NorR"/>
</dbReference>
<dbReference type="EMBL" id="LR134492">
    <property type="protein sequence ID" value="VEI64250.1"/>
    <property type="molecule type" value="Genomic_DNA"/>
</dbReference>
<dbReference type="InterPro" id="IPR009057">
    <property type="entry name" value="Homeodomain-like_sf"/>
</dbReference>
<evidence type="ECO:0000313" key="15">
    <source>
        <dbReference type="Proteomes" id="UP000270487"/>
    </source>
</evidence>
<dbReference type="GO" id="GO:0005737">
    <property type="term" value="C:cytoplasm"/>
    <property type="evidence" value="ECO:0007669"/>
    <property type="project" value="UniProtKB-SubCell"/>
</dbReference>
<gene>
    <name evidence="14" type="primary">zraR</name>
    <name evidence="14" type="ORF">NCTC13193_01063</name>
</gene>
<dbReference type="FunFam" id="3.40.50.300:FF:000006">
    <property type="entry name" value="DNA-binding transcriptional regulator NtrC"/>
    <property type="match status" value="1"/>
</dbReference>
<proteinExistence type="predicted"/>
<reference evidence="14 15" key="1">
    <citation type="submission" date="2018-12" db="EMBL/GenBank/DDBJ databases">
        <authorList>
            <consortium name="Pathogen Informatics"/>
        </authorList>
    </citation>
    <scope>NUCLEOTIDE SEQUENCE [LARGE SCALE GENOMIC DNA]</scope>
    <source>
        <strain evidence="14 15">NCTC13193</strain>
    </source>
</reference>
<accession>A0A3S4YMR2</accession>
<dbReference type="InterPro" id="IPR003593">
    <property type="entry name" value="AAA+_ATPase"/>
</dbReference>
<evidence type="ECO:0000313" key="14">
    <source>
        <dbReference type="EMBL" id="VEI64250.1"/>
    </source>
</evidence>
<keyword evidence="6" id="KW-0902">Two-component regulatory system</keyword>
<dbReference type="Gene3D" id="1.10.8.60">
    <property type="match status" value="1"/>
</dbReference>
<evidence type="ECO:0000256" key="6">
    <source>
        <dbReference type="ARBA" id="ARBA00023012"/>
    </source>
</evidence>
<dbReference type="FunFam" id="1.10.8.60:FF:000014">
    <property type="entry name" value="DNA-binding transcriptional regulator NtrC"/>
    <property type="match status" value="1"/>
</dbReference>
<dbReference type="Pfam" id="PF02954">
    <property type="entry name" value="HTH_8"/>
    <property type="match status" value="1"/>
</dbReference>
<dbReference type="PANTHER" id="PTHR32071">
    <property type="entry name" value="TRANSCRIPTIONAL REGULATORY PROTEIN"/>
    <property type="match status" value="1"/>
</dbReference>
<dbReference type="SUPFAM" id="SSF46689">
    <property type="entry name" value="Homeodomain-like"/>
    <property type="match status" value="1"/>
</dbReference>
<evidence type="ECO:0000259" key="13">
    <source>
        <dbReference type="PROSITE" id="PS50110"/>
    </source>
</evidence>
<dbReference type="InterPro" id="IPR025662">
    <property type="entry name" value="Sigma_54_int_dom_ATP-bd_1"/>
</dbReference>
<dbReference type="InterPro" id="IPR001789">
    <property type="entry name" value="Sig_transdc_resp-reg_receiver"/>
</dbReference>
<organism evidence="14 15">
    <name type="scientific">Serratia fonticola</name>
    <dbReference type="NCBI Taxonomy" id="47917"/>
    <lineage>
        <taxon>Bacteria</taxon>
        <taxon>Pseudomonadati</taxon>
        <taxon>Pseudomonadota</taxon>
        <taxon>Gammaproteobacteria</taxon>
        <taxon>Enterobacterales</taxon>
        <taxon>Yersiniaceae</taxon>
        <taxon>Serratia</taxon>
    </lineage>
</organism>
<feature type="modified residue" description="4-aspartylphosphate" evidence="11">
    <location>
        <position position="56"/>
    </location>
</feature>
<dbReference type="InterPro" id="IPR002197">
    <property type="entry name" value="HTH_Fis"/>
</dbReference>
<dbReference type="PANTHER" id="PTHR32071:SF117">
    <property type="entry name" value="PTS-DEPENDENT DIHYDROXYACETONE KINASE OPERON REGULATORY PROTEIN-RELATED"/>
    <property type="match status" value="1"/>
</dbReference>
<dbReference type="SMART" id="SM00382">
    <property type="entry name" value="AAA"/>
    <property type="match status" value="1"/>
</dbReference>
<feature type="domain" description="Sigma-54 factor interaction" evidence="12">
    <location>
        <begin position="144"/>
        <end position="373"/>
    </location>
</feature>
<keyword evidence="7" id="KW-0805">Transcription regulation</keyword>
<evidence type="ECO:0000256" key="5">
    <source>
        <dbReference type="ARBA" id="ARBA00022840"/>
    </source>
</evidence>
<keyword evidence="4" id="KW-0547">Nucleotide-binding</keyword>
<dbReference type="GO" id="GO:0043565">
    <property type="term" value="F:sequence-specific DNA binding"/>
    <property type="evidence" value="ECO:0007669"/>
    <property type="project" value="InterPro"/>
</dbReference>
<sequence length="447" mass="49751">MQTPNAHILLVEDDLSHCTILQALINGWGYRVSVAHNGRQALEQVRAQPFDLILSDVRMAEMDGIAALKAIKSYNPAIPILIMTAYSNVESAVEAIKAGAYDYLTKPLDFDTLQLTLARALEHTSLKSENQDLKQRLRFDQQNFIGRSEPMRKLLEMIAMIAPSDATVLISGESGTGKELIARAVHANSLRKERPLVSINCAALSESLLESELFGHEKGAFTGADKRREGRFMEADQGTLFLDEIGEVSPLMQAKLLRAIQEREIQRVGSNQTLSVDVRLIAATNRDLLADVEAGRFRQDLYYRLNVVTVDSPPLRARREDIPLLAMHFLAKFAERNRKPVKGFTPLAMDMLLKYSWPGNVRELENSVERGVILLSGDFISEKELPLSISQCVDVQPDRQCGQAIQPLEQVEKQAILAALEQTAGNKTEAAKQLGITRKTLLAKLQK</sequence>